<keyword evidence="4" id="KW-1133">Transmembrane helix</keyword>
<reference evidence="7 8" key="1">
    <citation type="submission" date="2020-05" db="EMBL/GenBank/DDBJ databases">
        <title>Ramlibacter rhizophilus sp. nov., isolated from rhizosphere soil of national flower Mugunghwa from South Korea.</title>
        <authorList>
            <person name="Zheng-Fei Y."/>
            <person name="Huan T."/>
        </authorList>
    </citation>
    <scope>NUCLEOTIDE SEQUENCE [LARGE SCALE GENOMIC DNA]</scope>
    <source>
        <strain evidence="7 8">H242</strain>
    </source>
</reference>
<evidence type="ECO:0000256" key="5">
    <source>
        <dbReference type="ARBA" id="ARBA00023136"/>
    </source>
</evidence>
<keyword evidence="2" id="KW-1003">Cell membrane</keyword>
<feature type="domain" description="Single Cache" evidence="6">
    <location>
        <begin position="1"/>
        <end position="46"/>
    </location>
</feature>
<evidence type="ECO:0000256" key="2">
    <source>
        <dbReference type="ARBA" id="ARBA00022475"/>
    </source>
</evidence>
<protein>
    <recommendedName>
        <fullName evidence="6">Single Cache domain-containing protein</fullName>
    </recommendedName>
</protein>
<keyword evidence="8" id="KW-1185">Reference proteome</keyword>
<dbReference type="Gene3D" id="3.30.450.20">
    <property type="entry name" value="PAS domain"/>
    <property type="match status" value="1"/>
</dbReference>
<proteinExistence type="predicted"/>
<evidence type="ECO:0000313" key="7">
    <source>
        <dbReference type="EMBL" id="QJW84977.1"/>
    </source>
</evidence>
<evidence type="ECO:0000256" key="3">
    <source>
        <dbReference type="ARBA" id="ARBA00022692"/>
    </source>
</evidence>
<evidence type="ECO:0000256" key="4">
    <source>
        <dbReference type="ARBA" id="ARBA00022989"/>
    </source>
</evidence>
<gene>
    <name evidence="7" type="ORF">HK414_19715</name>
</gene>
<dbReference type="EMBL" id="CP053418">
    <property type="protein sequence ID" value="QJW84977.1"/>
    <property type="molecule type" value="Genomic_DNA"/>
</dbReference>
<accession>A0ABX6P630</accession>
<evidence type="ECO:0000259" key="6">
    <source>
        <dbReference type="Pfam" id="PF17200"/>
    </source>
</evidence>
<dbReference type="Proteomes" id="UP000500826">
    <property type="component" value="Chromosome"/>
</dbReference>
<dbReference type="InterPro" id="IPR033480">
    <property type="entry name" value="sCache_2"/>
</dbReference>
<name>A0ABX6P630_9BURK</name>
<dbReference type="Pfam" id="PF17200">
    <property type="entry name" value="sCache_2"/>
    <property type="match status" value="1"/>
</dbReference>
<keyword evidence="5" id="KW-0472">Membrane</keyword>
<comment type="subcellular location">
    <subcellularLocation>
        <location evidence="1">Cell membrane</location>
        <topology evidence="1">Multi-pass membrane protein</topology>
    </subcellularLocation>
</comment>
<keyword evidence="3" id="KW-0812">Transmembrane</keyword>
<evidence type="ECO:0000256" key="1">
    <source>
        <dbReference type="ARBA" id="ARBA00004651"/>
    </source>
</evidence>
<organism evidence="7 8">
    <name type="scientific">Ramlibacter terrae</name>
    <dbReference type="NCBI Taxonomy" id="2732511"/>
    <lineage>
        <taxon>Bacteria</taxon>
        <taxon>Pseudomonadati</taxon>
        <taxon>Pseudomonadota</taxon>
        <taxon>Betaproteobacteria</taxon>
        <taxon>Burkholderiales</taxon>
        <taxon>Comamonadaceae</taxon>
        <taxon>Ramlibacter</taxon>
    </lineage>
</organism>
<evidence type="ECO:0000313" key="8">
    <source>
        <dbReference type="Proteomes" id="UP000500826"/>
    </source>
</evidence>
<sequence>MKDVDGKHFAREMVRTAQQHGEGWVDYKWVHPVTAEVFTKSAYVRREGELVLGCAAYRD</sequence>